<evidence type="ECO:0000259" key="2">
    <source>
        <dbReference type="PROSITE" id="PS51462"/>
    </source>
</evidence>
<dbReference type="PANTHER" id="PTHR43736:SF1">
    <property type="entry name" value="DIHYDRONEOPTERIN TRIPHOSPHATE DIPHOSPHATASE"/>
    <property type="match status" value="1"/>
</dbReference>
<dbReference type="KEGG" id="rhom:FRIFI_1344"/>
<dbReference type="EMBL" id="LN650648">
    <property type="protein sequence ID" value="CEI72879.1"/>
    <property type="molecule type" value="Genomic_DNA"/>
</dbReference>
<dbReference type="PANTHER" id="PTHR43736">
    <property type="entry name" value="ADP-RIBOSE PYROPHOSPHATASE"/>
    <property type="match status" value="1"/>
</dbReference>
<reference evidence="3 4" key="1">
    <citation type="submission" date="2014-09" db="EMBL/GenBank/DDBJ databases">
        <authorList>
            <person name="Hornung B.V."/>
        </authorList>
    </citation>
    <scope>NUCLEOTIDE SEQUENCE [LARGE SCALE GENOMIC DNA]</scope>
    <source>
        <strain evidence="3 4">FRIFI</strain>
    </source>
</reference>
<dbReference type="InterPro" id="IPR015797">
    <property type="entry name" value="NUDIX_hydrolase-like_dom_sf"/>
</dbReference>
<dbReference type="CDD" id="cd03674">
    <property type="entry name" value="NUDIX_Hydrolase"/>
    <property type="match status" value="1"/>
</dbReference>
<dbReference type="Proteomes" id="UP000245695">
    <property type="component" value="Chromosome 1"/>
</dbReference>
<dbReference type="AlphaFoldDB" id="A0A2P2BR99"/>
<evidence type="ECO:0000313" key="4">
    <source>
        <dbReference type="Proteomes" id="UP000245695"/>
    </source>
</evidence>
<dbReference type="InterPro" id="IPR000086">
    <property type="entry name" value="NUDIX_hydrolase_dom"/>
</dbReference>
<accession>A0A2P2BR99</accession>
<dbReference type="SUPFAM" id="SSF55811">
    <property type="entry name" value="Nudix"/>
    <property type="match status" value="1"/>
</dbReference>
<evidence type="ECO:0000313" key="3">
    <source>
        <dbReference type="EMBL" id="CEI72879.1"/>
    </source>
</evidence>
<protein>
    <submittedName>
        <fullName evidence="3">Hydrolase, nudix</fullName>
    </submittedName>
</protein>
<keyword evidence="4" id="KW-1185">Reference proteome</keyword>
<dbReference type="Pfam" id="PF00293">
    <property type="entry name" value="NUDIX"/>
    <property type="match status" value="1"/>
</dbReference>
<evidence type="ECO:0000256" key="1">
    <source>
        <dbReference type="ARBA" id="ARBA00005582"/>
    </source>
</evidence>
<name>A0A2P2BR99_9FIRM</name>
<dbReference type="GO" id="GO:0016787">
    <property type="term" value="F:hydrolase activity"/>
    <property type="evidence" value="ECO:0007669"/>
    <property type="project" value="UniProtKB-KW"/>
</dbReference>
<comment type="similarity">
    <text evidence="1">Belongs to the Nudix hydrolase family.</text>
</comment>
<keyword evidence="3" id="KW-0378">Hydrolase</keyword>
<organism evidence="3 4">
    <name type="scientific">Romboutsia hominis</name>
    <dbReference type="NCBI Taxonomy" id="1507512"/>
    <lineage>
        <taxon>Bacteria</taxon>
        <taxon>Bacillati</taxon>
        <taxon>Bacillota</taxon>
        <taxon>Clostridia</taxon>
        <taxon>Peptostreptococcales</taxon>
        <taxon>Peptostreptococcaceae</taxon>
        <taxon>Romboutsia</taxon>
    </lineage>
</organism>
<dbReference type="PROSITE" id="PS51462">
    <property type="entry name" value="NUDIX"/>
    <property type="match status" value="1"/>
</dbReference>
<feature type="domain" description="Nudix hydrolase" evidence="2">
    <location>
        <begin position="41"/>
        <end position="179"/>
    </location>
</feature>
<proteinExistence type="inferred from homology"/>
<sequence>MKWIKPIKEYKPFNEQESKDKEIILKAINDFDDVLTRNNEIAHLTSSTFVVNKSRDKVLMVHHNIYNTWSWMGGHNDGDDDFLRVAIKELEEETGVKNPRIIGNDIFSIDILEVKSHIKRGKYVAPHLHLSIAYLVEADENEELIVKEDENSGVMWIPINKLDKYVKNEPHMLRLYNKFIDKMNTK</sequence>
<gene>
    <name evidence="3" type="ORF">FRIFI_1344</name>
</gene>
<dbReference type="Gene3D" id="3.90.79.10">
    <property type="entry name" value="Nucleoside Triphosphate Pyrophosphohydrolase"/>
    <property type="match status" value="1"/>
</dbReference>
<dbReference type="RefSeq" id="WP_092925829.1">
    <property type="nucleotide sequence ID" value="NZ_FJTZ01000012.1"/>
</dbReference>